<dbReference type="Pfam" id="PF00583">
    <property type="entry name" value="Acetyltransf_1"/>
    <property type="match status" value="1"/>
</dbReference>
<evidence type="ECO:0000313" key="2">
    <source>
        <dbReference type="EMBL" id="MCV2867252.1"/>
    </source>
</evidence>
<dbReference type="SUPFAM" id="SSF55729">
    <property type="entry name" value="Acyl-CoA N-acyltransferases (Nat)"/>
    <property type="match status" value="1"/>
</dbReference>
<accession>A0ABT2Z7Z7</accession>
<evidence type="ECO:0000313" key="3">
    <source>
        <dbReference type="Proteomes" id="UP001652542"/>
    </source>
</evidence>
<dbReference type="InterPro" id="IPR016181">
    <property type="entry name" value="Acyl_CoA_acyltransferase"/>
</dbReference>
<evidence type="ECO:0000259" key="1">
    <source>
        <dbReference type="PROSITE" id="PS51186"/>
    </source>
</evidence>
<comment type="caution">
    <text evidence="2">The sequence shown here is derived from an EMBL/GenBank/DDBJ whole genome shotgun (WGS) entry which is preliminary data.</text>
</comment>
<protein>
    <submittedName>
        <fullName evidence="2">GNAT family N-acetyltransferase</fullName>
    </submittedName>
</protein>
<gene>
    <name evidence="2" type="ORF">OEW28_01255</name>
</gene>
<keyword evidence="3" id="KW-1185">Reference proteome</keyword>
<dbReference type="PROSITE" id="PS51186">
    <property type="entry name" value="GNAT"/>
    <property type="match status" value="1"/>
</dbReference>
<dbReference type="EMBL" id="JAOWKY010000001">
    <property type="protein sequence ID" value="MCV2867252.1"/>
    <property type="molecule type" value="Genomic_DNA"/>
</dbReference>
<name>A0ABT2Z7Z7_9RHOB</name>
<sequence>MVTLRPMTEIEFADWSVMSRDGYAADLQRAHGISPDEARRLADASLDRLLPDGMATPDAYVFSAENHEGNVVGWLWIAIRREWGRVECFIYDIGIYDPHRRKAYGQAVLAALDPIAGKLGATCLGLHVFGDNPAAVALYETAGFRVTELTMSKAVAN</sequence>
<organism evidence="2 3">
    <name type="scientific">Albidovulum marisflavi</name>
    <dbReference type="NCBI Taxonomy" id="2984159"/>
    <lineage>
        <taxon>Bacteria</taxon>
        <taxon>Pseudomonadati</taxon>
        <taxon>Pseudomonadota</taxon>
        <taxon>Alphaproteobacteria</taxon>
        <taxon>Rhodobacterales</taxon>
        <taxon>Paracoccaceae</taxon>
        <taxon>Albidovulum</taxon>
    </lineage>
</organism>
<dbReference type="InterPro" id="IPR000182">
    <property type="entry name" value="GNAT_dom"/>
</dbReference>
<feature type="domain" description="N-acetyltransferase" evidence="1">
    <location>
        <begin position="2"/>
        <end position="157"/>
    </location>
</feature>
<dbReference type="Gene3D" id="3.40.630.30">
    <property type="match status" value="1"/>
</dbReference>
<reference evidence="2 3" key="1">
    <citation type="submission" date="2022-10" db="EMBL/GenBank/DDBJ databases">
        <title>Defluviimonas sp. nov., isolated from ocean surface water.</title>
        <authorList>
            <person name="He W."/>
            <person name="Wang L."/>
            <person name="Zhang D.-F."/>
        </authorList>
    </citation>
    <scope>NUCLEOTIDE SEQUENCE [LARGE SCALE GENOMIC DNA]</scope>
    <source>
        <strain evidence="2 3">WL0002</strain>
    </source>
</reference>
<proteinExistence type="predicted"/>
<dbReference type="Proteomes" id="UP001652542">
    <property type="component" value="Unassembled WGS sequence"/>
</dbReference>
<dbReference type="RefSeq" id="WP_263732915.1">
    <property type="nucleotide sequence ID" value="NZ_JAOWKY010000001.1"/>
</dbReference>